<comment type="similarity">
    <text evidence="1">Belongs to the STK19 family.</text>
</comment>
<gene>
    <name evidence="3" type="ORF">WJX73_010294</name>
</gene>
<dbReference type="AlphaFoldDB" id="A0AAW1NR18"/>
<feature type="region of interest" description="Disordered" evidence="2">
    <location>
        <begin position="146"/>
        <end position="166"/>
    </location>
</feature>
<evidence type="ECO:0000313" key="4">
    <source>
        <dbReference type="Proteomes" id="UP001465755"/>
    </source>
</evidence>
<dbReference type="EMBL" id="JALJOQ010000179">
    <property type="protein sequence ID" value="KAK9791365.1"/>
    <property type="molecule type" value="Genomic_DNA"/>
</dbReference>
<evidence type="ECO:0000313" key="3">
    <source>
        <dbReference type="EMBL" id="KAK9791365.1"/>
    </source>
</evidence>
<dbReference type="PANTHER" id="PTHR15243">
    <property type="entry name" value="SERINE/THREONINE-PROTEIN KINASE 19"/>
    <property type="match status" value="1"/>
</dbReference>
<name>A0AAW1NR18_9CHLO</name>
<dbReference type="Proteomes" id="UP001465755">
    <property type="component" value="Unassembled WGS sequence"/>
</dbReference>
<comment type="caution">
    <text evidence="3">The sequence shown here is derived from an EMBL/GenBank/DDBJ whole genome shotgun (WGS) entry which is preliminary data.</text>
</comment>
<feature type="region of interest" description="Disordered" evidence="2">
    <location>
        <begin position="1"/>
        <end position="57"/>
    </location>
</feature>
<evidence type="ECO:0000256" key="2">
    <source>
        <dbReference type="SAM" id="MobiDB-lite"/>
    </source>
</evidence>
<protein>
    <submittedName>
        <fullName evidence="3">Uncharacterized protein</fullName>
    </submittedName>
</protein>
<dbReference type="PANTHER" id="PTHR15243:SF0">
    <property type="entry name" value="SERINE_THREONINE-PROTEIN KINASE 19"/>
    <property type="match status" value="1"/>
</dbReference>
<reference evidence="3 4" key="1">
    <citation type="journal article" date="2024" name="Nat. Commun.">
        <title>Phylogenomics reveals the evolutionary origins of lichenization in chlorophyte algae.</title>
        <authorList>
            <person name="Puginier C."/>
            <person name="Libourel C."/>
            <person name="Otte J."/>
            <person name="Skaloud P."/>
            <person name="Haon M."/>
            <person name="Grisel S."/>
            <person name="Petersen M."/>
            <person name="Berrin J.G."/>
            <person name="Delaux P.M."/>
            <person name="Dal Grande F."/>
            <person name="Keller J."/>
        </authorList>
    </citation>
    <scope>NUCLEOTIDE SEQUENCE [LARGE SCALE GENOMIC DNA]</scope>
    <source>
        <strain evidence="3 4">SAG 2036</strain>
    </source>
</reference>
<dbReference type="Pfam" id="PF10494">
    <property type="entry name" value="Stk19"/>
    <property type="match status" value="1"/>
</dbReference>
<proteinExistence type="inferred from homology"/>
<keyword evidence="4" id="KW-1185">Reference proteome</keyword>
<accession>A0AAW1NR18</accession>
<organism evidence="3 4">
    <name type="scientific">Symbiochloris irregularis</name>
    <dbReference type="NCBI Taxonomy" id="706552"/>
    <lineage>
        <taxon>Eukaryota</taxon>
        <taxon>Viridiplantae</taxon>
        <taxon>Chlorophyta</taxon>
        <taxon>core chlorophytes</taxon>
        <taxon>Trebouxiophyceae</taxon>
        <taxon>Trebouxiales</taxon>
        <taxon>Trebouxiaceae</taxon>
        <taxon>Symbiochloris</taxon>
    </lineage>
</organism>
<sequence>MESQRPHKRHRASRLYADEEVSPAIEPGGHLQQPSADAEKAQGPGVQLDEEPDGNFSVGSDTQIALQLLRSQFPRSAKASVPLLLRSQVYSLLHDHTAADRDLDSLRLSNKIRVFKLPSTIDDYAYTFTADYSGCITALLQGPAHQVPMQHPDGDDKESGLSAGPPVQPESMKQALAWFHKGVVFKCREIQLPHADLLRLLSSQSKKEAAEVTHAHVQALLSTGLLARSSSGGFNFAIPNAGGVIKAVTGARKELLGFFKRRRYPEVPLAALH</sequence>
<dbReference type="InterPro" id="IPR018865">
    <property type="entry name" value="STK19-like"/>
</dbReference>
<evidence type="ECO:0000256" key="1">
    <source>
        <dbReference type="ARBA" id="ARBA00093458"/>
    </source>
</evidence>
<feature type="compositionally biased region" description="Basic residues" evidence="2">
    <location>
        <begin position="1"/>
        <end position="13"/>
    </location>
</feature>